<keyword evidence="1" id="KW-1133">Transmembrane helix</keyword>
<feature type="chain" id="PRO_5034923872" evidence="2">
    <location>
        <begin position="23"/>
        <end position="368"/>
    </location>
</feature>
<evidence type="ECO:0000256" key="2">
    <source>
        <dbReference type="SAM" id="SignalP"/>
    </source>
</evidence>
<keyword evidence="3" id="KW-1185">Reference proteome</keyword>
<evidence type="ECO:0000256" key="1">
    <source>
        <dbReference type="SAM" id="Phobius"/>
    </source>
</evidence>
<dbReference type="RefSeq" id="XP_022291756.1">
    <property type="nucleotide sequence ID" value="XM_022436048.1"/>
</dbReference>
<keyword evidence="1" id="KW-0472">Membrane</keyword>
<dbReference type="KEGG" id="cvn:111103049"/>
<keyword evidence="1" id="KW-0812">Transmembrane</keyword>
<dbReference type="GeneID" id="111103049"/>
<reference evidence="4" key="1">
    <citation type="submission" date="2025-08" db="UniProtKB">
        <authorList>
            <consortium name="RefSeq"/>
        </authorList>
    </citation>
    <scope>IDENTIFICATION</scope>
    <source>
        <tissue evidence="4">Whole sample</tissue>
    </source>
</reference>
<gene>
    <name evidence="4" type="primary">LOC111103049</name>
</gene>
<protein>
    <submittedName>
        <fullName evidence="4">Uncharacterized protein LOC111103049 isoform X1</fullName>
    </submittedName>
</protein>
<name>A0A8B8AKS3_CRAVI</name>
<proteinExistence type="predicted"/>
<feature type="transmembrane region" description="Helical" evidence="1">
    <location>
        <begin position="239"/>
        <end position="260"/>
    </location>
</feature>
<evidence type="ECO:0000313" key="4">
    <source>
        <dbReference type="RefSeq" id="XP_022291756.1"/>
    </source>
</evidence>
<dbReference type="AlphaFoldDB" id="A0A8B8AKS3"/>
<sequence length="368" mass="40794">MFLRMKLFRGFIFLYFATETRGESYCASSSDALPVATMCRASTAFGNFVVVDVTGAADRMVEGINSCTCYITPVVYKENARLYVIKQISVEPGYNGCGSRVDVVMTSTEDSGILRNICFINGNIEVKNNSMGNISFVKEFPPNDDRYCVGLRLDDLLGQLQVQCFIQGEETKFPNRSLSFTELISTVSTSNPTSASTTYTPTISFSEETSTKMETIKTVVKEDNLSCETSALEYAALKIAFITTVLAMAILSIGGVSLGYKLGFKKGKKRHQAETFKENAQSGHYYNRLHGTIARQEIGVDFVQLREQVNSSSLRDAEYEEIKNLDRHQMFATETDKDDVFTSPMSQNLCAVRVDGNGYLSPTATVKQ</sequence>
<evidence type="ECO:0000313" key="3">
    <source>
        <dbReference type="Proteomes" id="UP000694844"/>
    </source>
</evidence>
<organism evidence="3 4">
    <name type="scientific">Crassostrea virginica</name>
    <name type="common">Eastern oyster</name>
    <dbReference type="NCBI Taxonomy" id="6565"/>
    <lineage>
        <taxon>Eukaryota</taxon>
        <taxon>Metazoa</taxon>
        <taxon>Spiralia</taxon>
        <taxon>Lophotrochozoa</taxon>
        <taxon>Mollusca</taxon>
        <taxon>Bivalvia</taxon>
        <taxon>Autobranchia</taxon>
        <taxon>Pteriomorphia</taxon>
        <taxon>Ostreida</taxon>
        <taxon>Ostreoidea</taxon>
        <taxon>Ostreidae</taxon>
        <taxon>Crassostrea</taxon>
    </lineage>
</organism>
<keyword evidence="2" id="KW-0732">Signal</keyword>
<dbReference type="OrthoDB" id="6159158at2759"/>
<accession>A0A8B8AKS3</accession>
<dbReference type="Proteomes" id="UP000694844">
    <property type="component" value="Chromosome 7"/>
</dbReference>
<feature type="signal peptide" evidence="2">
    <location>
        <begin position="1"/>
        <end position="22"/>
    </location>
</feature>